<dbReference type="SUPFAM" id="SSF54292">
    <property type="entry name" value="2Fe-2S ferredoxin-like"/>
    <property type="match status" value="1"/>
</dbReference>
<dbReference type="InterPro" id="IPR006058">
    <property type="entry name" value="2Fe2S_fd_BS"/>
</dbReference>
<dbReference type="OrthoDB" id="370747at2"/>
<dbReference type="InterPro" id="IPR001041">
    <property type="entry name" value="2Fe-2S_ferredoxin-type"/>
</dbReference>
<accession>F5RH94</accession>
<evidence type="ECO:0000313" key="2">
    <source>
        <dbReference type="EMBL" id="EGK69726.1"/>
    </source>
</evidence>
<dbReference type="PROSITE" id="PS00197">
    <property type="entry name" value="2FE2S_FER_1"/>
    <property type="match status" value="1"/>
</dbReference>
<dbReference type="eggNOG" id="COG1018">
    <property type="taxonomic scope" value="Bacteria"/>
</dbReference>
<name>F5RH94_METUF</name>
<evidence type="ECO:0000313" key="3">
    <source>
        <dbReference type="Proteomes" id="UP000005019"/>
    </source>
</evidence>
<evidence type="ECO:0000259" key="1">
    <source>
        <dbReference type="PROSITE" id="PS51085"/>
    </source>
</evidence>
<dbReference type="EMBL" id="AFHG01000059">
    <property type="protein sequence ID" value="EGK69726.1"/>
    <property type="molecule type" value="Genomic_DNA"/>
</dbReference>
<dbReference type="Gene3D" id="3.10.20.30">
    <property type="match status" value="1"/>
</dbReference>
<dbReference type="RefSeq" id="WP_008064256.1">
    <property type="nucleotide sequence ID" value="NZ_AFHG01000059.1"/>
</dbReference>
<dbReference type="CDD" id="cd00207">
    <property type="entry name" value="fer2"/>
    <property type="match status" value="1"/>
</dbReference>
<dbReference type="PROSITE" id="PS51085">
    <property type="entry name" value="2FE2S_FER_2"/>
    <property type="match status" value="1"/>
</dbReference>
<dbReference type="InterPro" id="IPR012675">
    <property type="entry name" value="Beta-grasp_dom_sf"/>
</dbReference>
<reference evidence="2 3" key="1">
    <citation type="journal article" date="2011" name="J. Bacteriol.">
        <title>Genome sequence of Methyloversatilis universalis FAM5T, a methylotrophic representative of the order Rhodocyclales.</title>
        <authorList>
            <person name="Kittichotirat W."/>
            <person name="Good N.M."/>
            <person name="Hall R."/>
            <person name="Bringel F."/>
            <person name="Lajus A."/>
            <person name="Medigue C."/>
            <person name="Smalley N.E."/>
            <person name="Beck D."/>
            <person name="Bumgarner R."/>
            <person name="Vuilleumier S."/>
            <person name="Kalyuzhnaya M.G."/>
        </authorList>
    </citation>
    <scope>NUCLEOTIDE SEQUENCE [LARGE SCALE GENOMIC DNA]</scope>
    <source>
        <strain evidence="3">ATCC BAA-1314 / JCM 13912 / FAM5</strain>
    </source>
</reference>
<dbReference type="GO" id="GO:0051537">
    <property type="term" value="F:2 iron, 2 sulfur cluster binding"/>
    <property type="evidence" value="ECO:0007669"/>
    <property type="project" value="InterPro"/>
</dbReference>
<comment type="caution">
    <text evidence="2">The sequence shown here is derived from an EMBL/GenBank/DDBJ whole genome shotgun (WGS) entry which is preliminary data.</text>
</comment>
<dbReference type="AlphaFoldDB" id="F5RH94"/>
<protein>
    <submittedName>
        <fullName evidence="2">Plant-type ferredoxin</fullName>
    </submittedName>
</protein>
<organism evidence="2 3">
    <name type="scientific">Methyloversatilis universalis (strain ATCC BAA-1314 / DSM 25237 / JCM 13912 / CCUG 52030 / FAM5)</name>
    <dbReference type="NCBI Taxonomy" id="1000565"/>
    <lineage>
        <taxon>Bacteria</taxon>
        <taxon>Pseudomonadati</taxon>
        <taxon>Pseudomonadota</taxon>
        <taxon>Betaproteobacteria</taxon>
        <taxon>Nitrosomonadales</taxon>
        <taxon>Sterolibacteriaceae</taxon>
        <taxon>Methyloversatilis</taxon>
    </lineage>
</organism>
<keyword evidence="3" id="KW-1185">Reference proteome</keyword>
<gene>
    <name evidence="2" type="ORF">METUNv1_03689</name>
</gene>
<dbReference type="Pfam" id="PF00111">
    <property type="entry name" value="Fer2"/>
    <property type="match status" value="1"/>
</dbReference>
<dbReference type="InterPro" id="IPR036010">
    <property type="entry name" value="2Fe-2S_ferredoxin-like_sf"/>
</dbReference>
<feature type="domain" description="2Fe-2S ferredoxin-type" evidence="1">
    <location>
        <begin position="1"/>
        <end position="96"/>
    </location>
</feature>
<sequence>MGRSYSIVLDGIGRAYLCADTQNALRGMEALGGRGIPVGCRQGGCGVCKVEVLSGTYTAGVMSRSAISEEDERRQCVLACRIYPTSDLKLKVVGKMARSVEALKQEVVQKG</sequence>
<proteinExistence type="predicted"/>
<dbReference type="Proteomes" id="UP000005019">
    <property type="component" value="Unassembled WGS sequence"/>
</dbReference>
<dbReference type="STRING" id="1000565.METUNv1_03689"/>